<protein>
    <recommendedName>
        <fullName evidence="3">Lactonase, 7-bladed beta-propeller-domain-containing protein</fullName>
    </recommendedName>
</protein>
<sequence length="373" mass="38752">MTSPCGRGGKALYLQSNEQPNSIISIPIGNDGKLYGGIATLTGGMGGDSINGMTGAPAAPDALSSQGSVFAIGDLLFAVNAGSNTLSMFRINQSDPTNLTMVGESISVPGDFPVTVTASLKRKVACVGYTGAKSGVSCAEITTEGLQYMTEVLNFDLHQTTPPVGPTNTVAQVFFAENDTLLITTVKGNPATNQTGFVSVLPFKESNSSLFESCDTRSSPAGTAVLFGGVEIPGTSDLFITDASFGATVLGLDRATDSVFLKNNITLENQKATCWAAYSSTRKSVFVTDVALNRLVEISTDGAKVLSILNLANGDPGLTDLKAVGRFVYALSPGNGTTAAAITVIDSLQNQQIQHFELNHLNAGKRSQGLAVF</sequence>
<evidence type="ECO:0000313" key="1">
    <source>
        <dbReference type="EMBL" id="KAB8198916.1"/>
    </source>
</evidence>
<proteinExistence type="predicted"/>
<dbReference type="SUPFAM" id="SSF63825">
    <property type="entry name" value="YWTD domain"/>
    <property type="match status" value="1"/>
</dbReference>
<name>A0A5N6D0X7_ASPPA</name>
<dbReference type="VEuPathDB" id="FungiDB:BDV34DRAFT_231712"/>
<reference evidence="1 2" key="1">
    <citation type="submission" date="2019-04" db="EMBL/GenBank/DDBJ databases">
        <title>Fungal friends and foes A comparative genomics study of 23 Aspergillus species from section Flavi.</title>
        <authorList>
            <consortium name="DOE Joint Genome Institute"/>
            <person name="Kjaerbolling I."/>
            <person name="Vesth T.C."/>
            <person name="Frisvad J.C."/>
            <person name="Nybo J.L."/>
            <person name="Theobald S."/>
            <person name="Kildgaard S."/>
            <person name="Petersen T.I."/>
            <person name="Kuo A."/>
            <person name="Sato A."/>
            <person name="Lyhne E.K."/>
            <person name="Kogle M.E."/>
            <person name="Wiebenga A."/>
            <person name="Kun R.S."/>
            <person name="Lubbers R.J."/>
            <person name="Makela M.R."/>
            <person name="Barry K."/>
            <person name="Chovatia M."/>
            <person name="Clum A."/>
            <person name="Daum C."/>
            <person name="Haridas S."/>
            <person name="He G."/>
            <person name="LaButti K."/>
            <person name="Lipzen A."/>
            <person name="Mondo S."/>
            <person name="Pangilinan J."/>
            <person name="Riley R."/>
            <person name="Salamov A."/>
            <person name="Simmons B.A."/>
            <person name="Magnuson J.K."/>
            <person name="Henrissat B."/>
            <person name="Mortensen U.H."/>
            <person name="Larsen T.O."/>
            <person name="De vries R.P."/>
            <person name="Grigoriev I.V."/>
            <person name="Machida M."/>
            <person name="Baker S.E."/>
            <person name="Andersen M.R."/>
        </authorList>
    </citation>
    <scope>NUCLEOTIDE SEQUENCE [LARGE SCALE GENOMIC DNA]</scope>
    <source>
        <strain evidence="1 2">CBS 117618</strain>
    </source>
</reference>
<dbReference type="EMBL" id="ML735116">
    <property type="protein sequence ID" value="KAB8198916.1"/>
    <property type="molecule type" value="Genomic_DNA"/>
</dbReference>
<evidence type="ECO:0000313" key="2">
    <source>
        <dbReference type="Proteomes" id="UP000326532"/>
    </source>
</evidence>
<gene>
    <name evidence="1" type="ORF">BDV34DRAFT_231712</name>
</gene>
<dbReference type="OMA" id="TCWATIS"/>
<accession>A0A5N6D0X7</accession>
<keyword evidence="2" id="KW-1185">Reference proteome</keyword>
<organism evidence="1 2">
    <name type="scientific">Aspergillus parasiticus</name>
    <dbReference type="NCBI Taxonomy" id="5067"/>
    <lineage>
        <taxon>Eukaryota</taxon>
        <taxon>Fungi</taxon>
        <taxon>Dikarya</taxon>
        <taxon>Ascomycota</taxon>
        <taxon>Pezizomycotina</taxon>
        <taxon>Eurotiomycetes</taxon>
        <taxon>Eurotiomycetidae</taxon>
        <taxon>Eurotiales</taxon>
        <taxon>Aspergillaceae</taxon>
        <taxon>Aspergillus</taxon>
        <taxon>Aspergillus subgen. Circumdati</taxon>
    </lineage>
</organism>
<dbReference type="Gene3D" id="2.130.10.10">
    <property type="entry name" value="YVTN repeat-like/Quinoprotein amine dehydrogenase"/>
    <property type="match status" value="1"/>
</dbReference>
<evidence type="ECO:0008006" key="3">
    <source>
        <dbReference type="Google" id="ProtNLM"/>
    </source>
</evidence>
<dbReference type="InterPro" id="IPR015943">
    <property type="entry name" value="WD40/YVTN_repeat-like_dom_sf"/>
</dbReference>
<dbReference type="AlphaFoldDB" id="A0A5N6D0X7"/>
<dbReference type="Proteomes" id="UP000326532">
    <property type="component" value="Unassembled WGS sequence"/>
</dbReference>